<name>A0ABY6ZFR6_9BACL</name>
<feature type="domain" description="Transposase IS204/IS1001/IS1096/IS1165 helix-turn-helix" evidence="1">
    <location>
        <begin position="89"/>
        <end position="133"/>
    </location>
</feature>
<organism evidence="3 4">
    <name type="scientific">Alicyclobacillus fastidiosus</name>
    <dbReference type="NCBI Taxonomy" id="392011"/>
    <lineage>
        <taxon>Bacteria</taxon>
        <taxon>Bacillati</taxon>
        <taxon>Bacillota</taxon>
        <taxon>Bacilli</taxon>
        <taxon>Bacillales</taxon>
        <taxon>Alicyclobacillaceae</taxon>
        <taxon>Alicyclobacillus</taxon>
    </lineage>
</organism>
<dbReference type="InterPro" id="IPR032877">
    <property type="entry name" value="Transposase_HTH"/>
</dbReference>
<dbReference type="Pfam" id="PF13542">
    <property type="entry name" value="HTH_Tnp_ISL3"/>
    <property type="match status" value="1"/>
</dbReference>
<dbReference type="PANTHER" id="PTHR33498:SF1">
    <property type="entry name" value="TRANSPOSASE FOR INSERTION SEQUENCE ELEMENT IS1557"/>
    <property type="match status" value="1"/>
</dbReference>
<accession>A0ABY6ZFR6</accession>
<sequence length="182" mass="21432">MDILNLPHFSILGFSENEHDFQIQVGTISPPSHCPHCGSLPNLYKHSNREQLVMDLPIHGKRVGLLLNRRRYKCRECGQTFWERIDHTVDDKRSCTRRLIEYIEKQSLKRTFAGISEDVGMDEKTIRNIFRDYINCLERTVQFETPNWLGIDEIQIIKPRCVVTNIEERTLINLLPNRNKEL</sequence>
<dbReference type="Proteomes" id="UP001164761">
    <property type="component" value="Chromosome"/>
</dbReference>
<evidence type="ECO:0000313" key="3">
    <source>
        <dbReference type="EMBL" id="WAH41061.1"/>
    </source>
</evidence>
<gene>
    <name evidence="3" type="ORF">NZD89_22695</name>
</gene>
<dbReference type="EMBL" id="CP104067">
    <property type="protein sequence ID" value="WAH41061.1"/>
    <property type="molecule type" value="Genomic_DNA"/>
</dbReference>
<dbReference type="Pfam" id="PF14690">
    <property type="entry name" value="Zn_ribbon_ISL3"/>
    <property type="match status" value="1"/>
</dbReference>
<dbReference type="InterPro" id="IPR047951">
    <property type="entry name" value="Transpos_ISL3"/>
</dbReference>
<proteinExistence type="predicted"/>
<evidence type="ECO:0000313" key="4">
    <source>
        <dbReference type="Proteomes" id="UP001164761"/>
    </source>
</evidence>
<dbReference type="InterPro" id="IPR029261">
    <property type="entry name" value="Transposase_Znf"/>
</dbReference>
<evidence type="ECO:0000259" key="2">
    <source>
        <dbReference type="Pfam" id="PF14690"/>
    </source>
</evidence>
<keyword evidence="4" id="KW-1185">Reference proteome</keyword>
<dbReference type="PANTHER" id="PTHR33498">
    <property type="entry name" value="TRANSPOSASE FOR INSERTION SEQUENCE ELEMENT IS1557"/>
    <property type="match status" value="1"/>
</dbReference>
<evidence type="ECO:0000259" key="1">
    <source>
        <dbReference type="Pfam" id="PF13542"/>
    </source>
</evidence>
<feature type="domain" description="Transposase IS204/IS1001/IS1096/IS1165 zinc-finger" evidence="2">
    <location>
        <begin position="31"/>
        <end position="77"/>
    </location>
</feature>
<reference evidence="3" key="1">
    <citation type="submission" date="2022-08" db="EMBL/GenBank/DDBJ databases">
        <title>Alicyclobacillus fastidiosus DSM 17978, complete genome.</title>
        <authorList>
            <person name="Wang Q."/>
            <person name="Cai R."/>
            <person name="Wang Z."/>
        </authorList>
    </citation>
    <scope>NUCLEOTIDE SEQUENCE</scope>
    <source>
        <strain evidence="3">DSM 17978</strain>
    </source>
</reference>
<protein>
    <submittedName>
        <fullName evidence="3">Transposase family protein</fullName>
    </submittedName>
</protein>